<dbReference type="HOGENOM" id="CLU_195552_0_0_1"/>
<keyword evidence="2" id="KW-1185">Reference proteome</keyword>
<name>A0A0D3FV41_9ORYZ</name>
<evidence type="ECO:0000313" key="1">
    <source>
        <dbReference type="EnsemblPlants" id="OBART04G10390.1"/>
    </source>
</evidence>
<accession>A0A0D3FV41</accession>
<sequence>MTVVGTRAVSATSRLPSWWCWGGTARYAISSNTSEVAAVEAEAKDADRRKGELAWRKVMPSVVVSVRWLPSPVLRGGLHRG</sequence>
<protein>
    <submittedName>
        <fullName evidence="1">Uncharacterized protein</fullName>
    </submittedName>
</protein>
<dbReference type="AlphaFoldDB" id="A0A0D3FV41"/>
<dbReference type="EnsemblPlants" id="OBART04G10390.1">
    <property type="protein sequence ID" value="OBART04G10390.1"/>
    <property type="gene ID" value="OBART04G10390"/>
</dbReference>
<proteinExistence type="predicted"/>
<dbReference type="PaxDb" id="65489-OBART04G10390.1"/>
<reference evidence="1" key="2">
    <citation type="submission" date="2015-03" db="UniProtKB">
        <authorList>
            <consortium name="EnsemblPlants"/>
        </authorList>
    </citation>
    <scope>IDENTIFICATION</scope>
</reference>
<organism evidence="1">
    <name type="scientific">Oryza barthii</name>
    <dbReference type="NCBI Taxonomy" id="65489"/>
    <lineage>
        <taxon>Eukaryota</taxon>
        <taxon>Viridiplantae</taxon>
        <taxon>Streptophyta</taxon>
        <taxon>Embryophyta</taxon>
        <taxon>Tracheophyta</taxon>
        <taxon>Spermatophyta</taxon>
        <taxon>Magnoliopsida</taxon>
        <taxon>Liliopsida</taxon>
        <taxon>Poales</taxon>
        <taxon>Poaceae</taxon>
        <taxon>BOP clade</taxon>
        <taxon>Oryzoideae</taxon>
        <taxon>Oryzeae</taxon>
        <taxon>Oryzinae</taxon>
        <taxon>Oryza</taxon>
    </lineage>
</organism>
<evidence type="ECO:0000313" key="2">
    <source>
        <dbReference type="Proteomes" id="UP000026960"/>
    </source>
</evidence>
<reference evidence="1" key="1">
    <citation type="journal article" date="2009" name="Rice">
        <title>De Novo Next Generation Sequencing of Plant Genomes.</title>
        <authorList>
            <person name="Rounsley S."/>
            <person name="Marri P.R."/>
            <person name="Yu Y."/>
            <person name="He R."/>
            <person name="Sisneros N."/>
            <person name="Goicoechea J.L."/>
            <person name="Lee S.J."/>
            <person name="Angelova A."/>
            <person name="Kudrna D."/>
            <person name="Luo M."/>
            <person name="Affourtit J."/>
            <person name="Desany B."/>
            <person name="Knight J."/>
            <person name="Niazi F."/>
            <person name="Egholm M."/>
            <person name="Wing R.A."/>
        </authorList>
    </citation>
    <scope>NUCLEOTIDE SEQUENCE [LARGE SCALE GENOMIC DNA]</scope>
    <source>
        <strain evidence="1">cv. IRGC 105608</strain>
    </source>
</reference>
<dbReference type="Proteomes" id="UP000026960">
    <property type="component" value="Chromosome 4"/>
</dbReference>
<dbReference type="Gramene" id="OBART04G10390.1">
    <property type="protein sequence ID" value="OBART04G10390.1"/>
    <property type="gene ID" value="OBART04G10390"/>
</dbReference>